<dbReference type="Pfam" id="PF00090">
    <property type="entry name" value="TSP_1"/>
    <property type="match status" value="1"/>
</dbReference>
<dbReference type="HOGENOM" id="CLU_252956_0_0_1"/>
<sequence length="1261" mass="136460">MAFTLSSTKFRLLLGVCLCAILINVAGIMSFGGGTEDKQTCRVSELDVNEKWDDDRLVQNGDPFLYGDTIYTCVDGQWLNRDKVNIPPKFTSCPPSGVVIYADRLRTTANHSWTQPTATDREQGVLPVTLSFGKESGSEFDRGFQAITYEAVDDGGQRAICSFSFTVKVTSCSPIKWPVNGNVNCPPGEFLYGTTCNVTCQKGYEMVPMTNDGIQSITCHANGHKNSLPNICQLIECPSNDPKLNPEHGTVSCTNSNYYNSLCTTKCKEGYTRKMETETVCGEDKTWSNKTPDCKDSQPPLLKRCPENIYTYASKTGPSDPVTWASPLSEDNSGISFVNQTVGPINGSSFPVGQTEIRYIASDLDGNVSPECVFFVIVEENPCNPLPSPLNGAMVCDTWLYGRFCQMQCTDKFDIPYGVAGTNGGSFTGAYTCSDLQGTFTPSNVVANCTVRKNPRKTGILGEFSYYTGDCNDATVLTDIKTNFINLMQYQEKRGFAGVCPDETECNVNNTVVTCGPVSGRRKKRHTHEIGTYSGYNSMPTDRTKRNTHEIRVETLLTTSWYNFNSSNVDTFYFLESLQTKLFDVIKDLGRNGSLTVRALSPDNNSFQLGYSDPFCDEGLAVRWSTLTCVPCSVGTYLDNTDPWTPKCYDCPKGTYKDTEDALSCTSCPVGTSTLNQASISENECIAQCKPGVYSVSGLVPCSPCPRSSYQSQSMSSTCLACPPGKSSKSGSTMLSECKGVAVSGYRLITGVSSDSDVAQLASMCNASLSSLIDLTIENLIGASVAVPSVCYSTNHCNPNPCNGQICLSEAQSFVCQCENGFTGDNCQNAPRLCSETTCDNAGTCTNNGVNFTCICPTGYRGKRCEIQIVNGGWSEWNAWASCSTTCNGGMKTRTRECKSPPPDSDGIPCDSQFFSESVACNTAPCPSCPELPKSFGTKSNCSTNQDGNTACSLSCRPGLIFSIANPPLDEYICGPGTAYEWNGIPPACGRGHGPRNVQIKANVGYGRLIPCTKAASVAQSLKNNMQGGLQCRYNNICDVQVEISGCALYGRKRRSTRSSIVVTLSVTFTSTDIDLTSYDLYENMSQPLAELFTAIDELSASADQLNSSYSLLSFVVDGITYTSSDVSLTDSVLCESTFGTTDVLCVECPSGTYYLQGLCEVCPIGTYQDEMGKTYCKTCPSGYTTQFIASQSPTACSVPSSASTTENNIPIEDQHREKTQCNTSFERGGVRESLISEIEYSASNIYTEFAIGNYSSIGGK</sequence>
<dbReference type="InterPro" id="IPR043555">
    <property type="entry name" value="SRPX-like"/>
</dbReference>
<dbReference type="PROSITE" id="PS00010">
    <property type="entry name" value="ASX_HYDROXYL"/>
    <property type="match status" value="1"/>
</dbReference>
<dbReference type="InterPro" id="IPR011641">
    <property type="entry name" value="Tyr-kin_ephrin_A/B_rcpt-like"/>
</dbReference>
<evidence type="ECO:0000313" key="5">
    <source>
        <dbReference type="EMBL" id="EKC28670.1"/>
    </source>
</evidence>
<feature type="disulfide bond" evidence="3">
    <location>
        <begin position="797"/>
        <end position="807"/>
    </location>
</feature>
<dbReference type="InterPro" id="IPR000742">
    <property type="entry name" value="EGF"/>
</dbReference>
<proteinExistence type="predicted"/>
<keyword evidence="4" id="KW-0768">Sushi</keyword>
<dbReference type="InterPro" id="IPR003410">
    <property type="entry name" value="HYR_dom"/>
</dbReference>
<keyword evidence="2 3" id="KW-1015">Disulfide bond</keyword>
<protein>
    <submittedName>
        <fullName evidence="5">Sushi, von Willebrand factor type A, EGF and pentraxin domain-containing protein 1</fullName>
    </submittedName>
</protein>
<dbReference type="PROSITE" id="PS50825">
    <property type="entry name" value="HYR"/>
    <property type="match status" value="2"/>
</dbReference>
<organism evidence="5">
    <name type="scientific">Magallana gigas</name>
    <name type="common">Pacific oyster</name>
    <name type="synonym">Crassostrea gigas</name>
    <dbReference type="NCBI Taxonomy" id="29159"/>
    <lineage>
        <taxon>Eukaryota</taxon>
        <taxon>Metazoa</taxon>
        <taxon>Spiralia</taxon>
        <taxon>Lophotrochozoa</taxon>
        <taxon>Mollusca</taxon>
        <taxon>Bivalvia</taxon>
        <taxon>Autobranchia</taxon>
        <taxon>Pteriomorphia</taxon>
        <taxon>Ostreida</taxon>
        <taxon>Ostreoidea</taxon>
        <taxon>Ostreidae</taxon>
        <taxon>Magallana</taxon>
    </lineage>
</organism>
<dbReference type="CDD" id="cd00033">
    <property type="entry name" value="CCP"/>
    <property type="match status" value="2"/>
</dbReference>
<name>K1QIG4_MAGGI</name>
<dbReference type="Pfam" id="PF00084">
    <property type="entry name" value="Sushi"/>
    <property type="match status" value="2"/>
</dbReference>
<evidence type="ECO:0000256" key="3">
    <source>
        <dbReference type="PROSITE-ProRule" id="PRU00076"/>
    </source>
</evidence>
<dbReference type="SMART" id="SM00179">
    <property type="entry name" value="EGF_CA"/>
    <property type="match status" value="2"/>
</dbReference>
<dbReference type="Gene3D" id="2.10.70.10">
    <property type="entry name" value="Complement Module, domain 1"/>
    <property type="match status" value="2"/>
</dbReference>
<dbReference type="Gene3D" id="2.20.100.10">
    <property type="entry name" value="Thrombospondin type-1 (TSP1) repeat"/>
    <property type="match status" value="1"/>
</dbReference>
<comment type="caution">
    <text evidence="3">Lacks conserved residue(s) required for the propagation of feature annotation.</text>
</comment>
<dbReference type="InterPro" id="IPR000152">
    <property type="entry name" value="EGF-type_Asp/Asn_hydroxyl_site"/>
</dbReference>
<dbReference type="PROSITE" id="PS50026">
    <property type="entry name" value="EGF_3"/>
    <property type="match status" value="2"/>
</dbReference>
<dbReference type="SMART" id="SM00032">
    <property type="entry name" value="CCP"/>
    <property type="match status" value="3"/>
</dbReference>
<dbReference type="FunFam" id="2.20.100.10:FF:000001">
    <property type="entry name" value="semaphorin-5A isoform X1"/>
    <property type="match status" value="1"/>
</dbReference>
<dbReference type="PROSITE" id="PS01186">
    <property type="entry name" value="EGF_2"/>
    <property type="match status" value="2"/>
</dbReference>
<dbReference type="Pfam" id="PF00008">
    <property type="entry name" value="EGF"/>
    <property type="match status" value="2"/>
</dbReference>
<dbReference type="Pfam" id="PF07699">
    <property type="entry name" value="Ephrin_rec_like"/>
    <property type="match status" value="3"/>
</dbReference>
<dbReference type="InterPro" id="IPR000436">
    <property type="entry name" value="Sushi_SCR_CCP_dom"/>
</dbReference>
<dbReference type="InterPro" id="IPR035976">
    <property type="entry name" value="Sushi/SCR/CCP_sf"/>
</dbReference>
<gene>
    <name evidence="5" type="ORF">CGI_10007173</name>
</gene>
<dbReference type="Pfam" id="PF02494">
    <property type="entry name" value="HYR"/>
    <property type="match status" value="2"/>
</dbReference>
<dbReference type="InParanoid" id="K1QIG4"/>
<dbReference type="SMART" id="SM00181">
    <property type="entry name" value="EGF"/>
    <property type="match status" value="5"/>
</dbReference>
<dbReference type="InterPro" id="IPR000884">
    <property type="entry name" value="TSP1_rpt"/>
</dbReference>
<dbReference type="SMART" id="SM01411">
    <property type="entry name" value="Ephrin_rec_like"/>
    <property type="match status" value="4"/>
</dbReference>
<evidence type="ECO:0000256" key="2">
    <source>
        <dbReference type="ARBA" id="ARBA00023157"/>
    </source>
</evidence>
<dbReference type="PANTHER" id="PTHR46343:SF2">
    <property type="entry name" value="SUSHI_VON WILLEBRAND FACTOR TYPE A_EGF_PENTRAXIN DOMAIN-CONTAINING 1"/>
    <property type="match status" value="1"/>
</dbReference>
<evidence type="ECO:0000256" key="1">
    <source>
        <dbReference type="ARBA" id="ARBA00022737"/>
    </source>
</evidence>
<dbReference type="InterPro" id="IPR009030">
    <property type="entry name" value="Growth_fac_rcpt_cys_sf"/>
</dbReference>
<dbReference type="PROSITE" id="PS50923">
    <property type="entry name" value="SUSHI"/>
    <property type="match status" value="3"/>
</dbReference>
<dbReference type="InterPro" id="IPR001881">
    <property type="entry name" value="EGF-like_Ca-bd_dom"/>
</dbReference>
<feature type="disulfide bond" evidence="4">
    <location>
        <begin position="267"/>
        <end position="294"/>
    </location>
</feature>
<dbReference type="InterPro" id="IPR036383">
    <property type="entry name" value="TSP1_rpt_sf"/>
</dbReference>
<dbReference type="PANTHER" id="PTHR46343">
    <property type="entry name" value="HYR DOMAIN-CONTAINING PROTEIN"/>
    <property type="match status" value="1"/>
</dbReference>
<reference evidence="5" key="1">
    <citation type="journal article" date="2012" name="Nature">
        <title>The oyster genome reveals stress adaptation and complexity of shell formation.</title>
        <authorList>
            <person name="Zhang G."/>
            <person name="Fang X."/>
            <person name="Guo X."/>
            <person name="Li L."/>
            <person name="Luo R."/>
            <person name="Xu F."/>
            <person name="Yang P."/>
            <person name="Zhang L."/>
            <person name="Wang X."/>
            <person name="Qi H."/>
            <person name="Xiong Z."/>
            <person name="Que H."/>
            <person name="Xie Y."/>
            <person name="Holland P.W."/>
            <person name="Paps J."/>
            <person name="Zhu Y."/>
            <person name="Wu F."/>
            <person name="Chen Y."/>
            <person name="Wang J."/>
            <person name="Peng C."/>
            <person name="Meng J."/>
            <person name="Yang L."/>
            <person name="Liu J."/>
            <person name="Wen B."/>
            <person name="Zhang N."/>
            <person name="Huang Z."/>
            <person name="Zhu Q."/>
            <person name="Feng Y."/>
            <person name="Mount A."/>
            <person name="Hedgecock D."/>
            <person name="Xu Z."/>
            <person name="Liu Y."/>
            <person name="Domazet-Loso T."/>
            <person name="Du Y."/>
            <person name="Sun X."/>
            <person name="Zhang S."/>
            <person name="Liu B."/>
            <person name="Cheng P."/>
            <person name="Jiang X."/>
            <person name="Li J."/>
            <person name="Fan D."/>
            <person name="Wang W."/>
            <person name="Fu W."/>
            <person name="Wang T."/>
            <person name="Wang B."/>
            <person name="Zhang J."/>
            <person name="Peng Z."/>
            <person name="Li Y."/>
            <person name="Li N."/>
            <person name="Wang J."/>
            <person name="Chen M."/>
            <person name="He Y."/>
            <person name="Tan F."/>
            <person name="Song X."/>
            <person name="Zheng Q."/>
            <person name="Huang R."/>
            <person name="Yang H."/>
            <person name="Du X."/>
            <person name="Chen L."/>
            <person name="Yang M."/>
            <person name="Gaffney P.M."/>
            <person name="Wang S."/>
            <person name="Luo L."/>
            <person name="She Z."/>
            <person name="Ming Y."/>
            <person name="Huang W."/>
            <person name="Zhang S."/>
            <person name="Huang B."/>
            <person name="Zhang Y."/>
            <person name="Qu T."/>
            <person name="Ni P."/>
            <person name="Miao G."/>
            <person name="Wang J."/>
            <person name="Wang Q."/>
            <person name="Steinberg C.E."/>
            <person name="Wang H."/>
            <person name="Li N."/>
            <person name="Qian L."/>
            <person name="Zhang G."/>
            <person name="Li Y."/>
            <person name="Yang H."/>
            <person name="Liu X."/>
            <person name="Wang J."/>
            <person name="Yin Y."/>
            <person name="Wang J."/>
        </authorList>
    </citation>
    <scope>NUCLEOTIDE SEQUENCE [LARGE SCALE GENOMIC DNA]</scope>
    <source>
        <strain evidence="5">05x7-T-G4-1.051#20</strain>
    </source>
</reference>
<feature type="disulfide bond" evidence="3">
    <location>
        <begin position="818"/>
        <end position="827"/>
    </location>
</feature>
<dbReference type="GO" id="GO:0005509">
    <property type="term" value="F:calcium ion binding"/>
    <property type="evidence" value="ECO:0007669"/>
    <property type="project" value="InterPro"/>
</dbReference>
<dbReference type="Gene3D" id="2.10.50.10">
    <property type="entry name" value="Tumor Necrosis Factor Receptor, subunit A, domain 2"/>
    <property type="match status" value="2"/>
</dbReference>
<dbReference type="EMBL" id="JH817041">
    <property type="protein sequence ID" value="EKC28670.1"/>
    <property type="molecule type" value="Genomic_DNA"/>
</dbReference>
<dbReference type="PROSITE" id="PS00022">
    <property type="entry name" value="EGF_1"/>
    <property type="match status" value="2"/>
</dbReference>
<dbReference type="PROSITE" id="PS50092">
    <property type="entry name" value="TSP1"/>
    <property type="match status" value="1"/>
</dbReference>
<keyword evidence="1" id="KW-0677">Repeat</keyword>
<dbReference type="CDD" id="cd00054">
    <property type="entry name" value="EGF_CA"/>
    <property type="match status" value="2"/>
</dbReference>
<dbReference type="SUPFAM" id="SSF57535">
    <property type="entry name" value="Complement control module/SCR domain"/>
    <property type="match status" value="2"/>
</dbReference>
<feature type="disulfide bond" evidence="3">
    <location>
        <begin position="856"/>
        <end position="865"/>
    </location>
</feature>
<dbReference type="AlphaFoldDB" id="K1QIG4"/>
<dbReference type="Gene3D" id="2.10.25.10">
    <property type="entry name" value="Laminin"/>
    <property type="match status" value="2"/>
</dbReference>
<keyword evidence="3" id="KW-0245">EGF-like domain</keyword>
<accession>K1QIG4</accession>
<dbReference type="SUPFAM" id="SSF57184">
    <property type="entry name" value="Growth factor receptor domain"/>
    <property type="match status" value="1"/>
</dbReference>
<evidence type="ECO:0000256" key="4">
    <source>
        <dbReference type="PROSITE-ProRule" id="PRU00302"/>
    </source>
</evidence>
<dbReference type="SUPFAM" id="SSF82895">
    <property type="entry name" value="TSP-1 type 1 repeat"/>
    <property type="match status" value="1"/>
</dbReference>
<dbReference type="SUPFAM" id="SSF57196">
    <property type="entry name" value="EGF/Laminin"/>
    <property type="match status" value="2"/>
</dbReference>
<dbReference type="SMART" id="SM00209">
    <property type="entry name" value="TSP1"/>
    <property type="match status" value="1"/>
</dbReference>